<reference evidence="1" key="1">
    <citation type="journal article" date="2018" name="Nat. Genet.">
        <title>Extensive intraspecific gene order and gene structural variations between Mo17 and other maize genomes.</title>
        <authorList>
            <person name="Sun S."/>
            <person name="Zhou Y."/>
            <person name="Chen J."/>
            <person name="Shi J."/>
            <person name="Zhao H."/>
            <person name="Zhao H."/>
            <person name="Song W."/>
            <person name="Zhang M."/>
            <person name="Cui Y."/>
            <person name="Dong X."/>
            <person name="Liu H."/>
            <person name="Ma X."/>
            <person name="Jiao Y."/>
            <person name="Wang B."/>
            <person name="Wei X."/>
            <person name="Stein J.C."/>
            <person name="Glaubitz J.C."/>
            <person name="Lu F."/>
            <person name="Yu G."/>
            <person name="Liang C."/>
            <person name="Fengler K."/>
            <person name="Li B."/>
            <person name="Rafalski A."/>
            <person name="Schnable P.S."/>
            <person name="Ware D.H."/>
            <person name="Buckler E.S."/>
            <person name="Lai J."/>
        </authorList>
    </citation>
    <scope>NUCLEOTIDE SEQUENCE [LARGE SCALE GENOMIC DNA]</scope>
    <source>
        <tissue evidence="1">Seedling</tissue>
    </source>
</reference>
<dbReference type="ExpressionAtlas" id="A0A317YFP4">
    <property type="expression patterns" value="baseline and differential"/>
</dbReference>
<dbReference type="AlphaFoldDB" id="A0A317YFP4"/>
<evidence type="ECO:0000313" key="1">
    <source>
        <dbReference type="EMBL" id="PWZ57373.1"/>
    </source>
</evidence>
<dbReference type="EMBL" id="NCVQ01000001">
    <property type="protein sequence ID" value="PWZ57373.1"/>
    <property type="molecule type" value="Genomic_DNA"/>
</dbReference>
<accession>A0A317YFP4</accession>
<proteinExistence type="predicted"/>
<gene>
    <name evidence="1" type="ORF">Zm00014a_000896</name>
</gene>
<dbReference type="InterPro" id="IPR035979">
    <property type="entry name" value="RBD_domain_sf"/>
</dbReference>
<comment type="caution">
    <text evidence="1">The sequence shown here is derived from an EMBL/GenBank/DDBJ whole genome shotgun (WGS) entry which is preliminary data.</text>
</comment>
<dbReference type="GO" id="GO:0003676">
    <property type="term" value="F:nucleic acid binding"/>
    <property type="evidence" value="ECO:0007669"/>
    <property type="project" value="InterPro"/>
</dbReference>
<evidence type="ECO:0008006" key="2">
    <source>
        <dbReference type="Google" id="ProtNLM"/>
    </source>
</evidence>
<dbReference type="SUPFAM" id="SSF54928">
    <property type="entry name" value="RNA-binding domain, RBD"/>
    <property type="match status" value="1"/>
</dbReference>
<sequence>MATAVEVPVDAPVRTVKVTNVSLSAIVQDIKEFFSFSGDIDHVEMQSLGTEIR</sequence>
<protein>
    <recommendedName>
        <fullName evidence="2">RRM domain-containing protein</fullName>
    </recommendedName>
</protein>
<name>A0A317YFP4_MAIZE</name>
<dbReference type="Proteomes" id="UP000251960">
    <property type="component" value="Chromosome 1"/>
</dbReference>
<organism evidence="1">
    <name type="scientific">Zea mays</name>
    <name type="common">Maize</name>
    <dbReference type="NCBI Taxonomy" id="4577"/>
    <lineage>
        <taxon>Eukaryota</taxon>
        <taxon>Viridiplantae</taxon>
        <taxon>Streptophyta</taxon>
        <taxon>Embryophyta</taxon>
        <taxon>Tracheophyta</taxon>
        <taxon>Spermatophyta</taxon>
        <taxon>Magnoliopsida</taxon>
        <taxon>Liliopsida</taxon>
        <taxon>Poales</taxon>
        <taxon>Poaceae</taxon>
        <taxon>PACMAD clade</taxon>
        <taxon>Panicoideae</taxon>
        <taxon>Andropogonodae</taxon>
        <taxon>Andropogoneae</taxon>
        <taxon>Tripsacinae</taxon>
        <taxon>Zea</taxon>
    </lineage>
</organism>